<reference evidence="2 3" key="2">
    <citation type="journal article" date="2016" name="Genome Announc.">
        <title>Complete Genome Sequence of a Strain of Azospirillum thiophilum Isolated from a Sulfide Spring.</title>
        <authorList>
            <person name="Fomenkov A."/>
            <person name="Vincze T."/>
            <person name="Grabovich M."/>
            <person name="Anton B.P."/>
            <person name="Dubinina G."/>
            <person name="Orlova M."/>
            <person name="Belousova E."/>
            <person name="Roberts R.J."/>
        </authorList>
    </citation>
    <scope>NUCLEOTIDE SEQUENCE [LARGE SCALE GENOMIC DNA]</scope>
    <source>
        <strain evidence="2 3">BV-S</strain>
    </source>
</reference>
<dbReference type="InterPro" id="IPR000182">
    <property type="entry name" value="GNAT_dom"/>
</dbReference>
<evidence type="ECO:0000313" key="3">
    <source>
        <dbReference type="Proteomes" id="UP000069935"/>
    </source>
</evidence>
<reference evidence="3" key="1">
    <citation type="submission" date="2015-08" db="EMBL/GenBank/DDBJ databases">
        <title>Complete Genome Sequence of Azospirillum thiophilum BV-S.</title>
        <authorList>
            <person name="Fomenkov A."/>
            <person name="Vincze T."/>
            <person name="Grabovich M."/>
            <person name="Dubinina G."/>
            <person name="Orlova M."/>
            <person name="Belousova E."/>
            <person name="Roberts R.J."/>
        </authorList>
    </citation>
    <scope>NUCLEOTIDE SEQUENCE [LARGE SCALE GENOMIC DNA]</scope>
    <source>
        <strain evidence="3">BV-S</strain>
    </source>
</reference>
<proteinExistence type="predicted"/>
<dbReference type="Gene3D" id="3.40.630.30">
    <property type="match status" value="2"/>
</dbReference>
<dbReference type="PANTHER" id="PTHR37817">
    <property type="entry name" value="N-ACETYLTRANSFERASE EIS"/>
    <property type="match status" value="1"/>
</dbReference>
<protein>
    <submittedName>
        <fullName evidence="2">GCN5 family acetyltransferase</fullName>
    </submittedName>
</protein>
<sequence length="326" mass="34713">MMDQWFGGRPVPVQAVAMVAVDPALRGAGHGSALMRALLMEGRAAGAVLSVLCPATLPFYRRLGYGRGGVTCQWSAPPAAFALQVGMAGTAPLWPADPLDAVPLAALRRPLLADGNGLPERTEALWTLALCPDGEPADLYRNAAGYIAVLPPKDRRLTVADVCLPAGEAMRPALVLLGGYRAQVDRVVWPGGPDDPLALMAGDGVTLDTREDWLVRPLDVVRALEARGYPPGLEESAGFELKDPLISNNCGLIHLEVASSEAKISKLAQVTGSPVQMGIDAFASLFTGHASARALWRAGMLHGEEKMIDRLHRIFCSAPAWMPDRF</sequence>
<dbReference type="SUPFAM" id="SSF55718">
    <property type="entry name" value="SCP-like"/>
    <property type="match status" value="1"/>
</dbReference>
<gene>
    <name evidence="2" type="ORF">AL072_08415</name>
</gene>
<evidence type="ECO:0000313" key="2">
    <source>
        <dbReference type="EMBL" id="ALG72100.1"/>
    </source>
</evidence>
<dbReference type="Pfam" id="PF13530">
    <property type="entry name" value="SCP2_2"/>
    <property type="match status" value="1"/>
</dbReference>
<dbReference type="Pfam" id="PF13527">
    <property type="entry name" value="Acetyltransf_9"/>
    <property type="match status" value="1"/>
</dbReference>
<evidence type="ECO:0000259" key="1">
    <source>
        <dbReference type="PROSITE" id="PS51186"/>
    </source>
</evidence>
<dbReference type="GO" id="GO:0030649">
    <property type="term" value="P:aminoglycoside antibiotic catabolic process"/>
    <property type="evidence" value="ECO:0007669"/>
    <property type="project" value="TreeGrafter"/>
</dbReference>
<name>A0AAC8ZUC0_9PROT</name>
<keyword evidence="3" id="KW-1185">Reference proteome</keyword>
<dbReference type="CDD" id="cd04301">
    <property type="entry name" value="NAT_SF"/>
    <property type="match status" value="1"/>
</dbReference>
<dbReference type="GO" id="GO:0034069">
    <property type="term" value="F:aminoglycoside N-acetyltransferase activity"/>
    <property type="evidence" value="ECO:0007669"/>
    <property type="project" value="TreeGrafter"/>
</dbReference>
<dbReference type="InterPro" id="IPR036527">
    <property type="entry name" value="SCP2_sterol-bd_dom_sf"/>
</dbReference>
<dbReference type="PANTHER" id="PTHR37817:SF1">
    <property type="entry name" value="N-ACETYLTRANSFERASE EIS"/>
    <property type="match status" value="1"/>
</dbReference>
<dbReference type="Proteomes" id="UP000069935">
    <property type="component" value="Chromosome 1"/>
</dbReference>
<dbReference type="AlphaFoldDB" id="A0AAC8ZUC0"/>
<feature type="domain" description="N-acetyltransferase" evidence="1">
    <location>
        <begin position="1"/>
        <end position="92"/>
    </location>
</feature>
<dbReference type="EMBL" id="CP012401">
    <property type="protein sequence ID" value="ALG72100.1"/>
    <property type="molecule type" value="Genomic_DNA"/>
</dbReference>
<dbReference type="KEGG" id="ati:AL072_08415"/>
<dbReference type="InterPro" id="IPR051554">
    <property type="entry name" value="Acetyltransferase_Eis"/>
</dbReference>
<dbReference type="SUPFAM" id="SSF55729">
    <property type="entry name" value="Acyl-CoA N-acyltransferases (Nat)"/>
    <property type="match status" value="1"/>
</dbReference>
<dbReference type="Gene3D" id="3.30.1050.10">
    <property type="entry name" value="SCP2 sterol-binding domain"/>
    <property type="match status" value="1"/>
</dbReference>
<accession>A0AAC8ZUC0</accession>
<dbReference type="PROSITE" id="PS51186">
    <property type="entry name" value="GNAT"/>
    <property type="match status" value="1"/>
</dbReference>
<organism evidence="2 3">
    <name type="scientific">Azospirillum thiophilum</name>
    <dbReference type="NCBI Taxonomy" id="528244"/>
    <lineage>
        <taxon>Bacteria</taxon>
        <taxon>Pseudomonadati</taxon>
        <taxon>Pseudomonadota</taxon>
        <taxon>Alphaproteobacteria</taxon>
        <taxon>Rhodospirillales</taxon>
        <taxon>Azospirillaceae</taxon>
        <taxon>Azospirillum</taxon>
    </lineage>
</organism>
<dbReference type="InterPro" id="IPR016181">
    <property type="entry name" value="Acyl_CoA_acyltransferase"/>
</dbReference>
<dbReference type="InterPro" id="IPR025559">
    <property type="entry name" value="Eis_dom"/>
</dbReference>